<dbReference type="KEGG" id="mbas:ALGA_0710"/>
<dbReference type="NCBIfam" id="NF008277">
    <property type="entry name" value="PRK11055.1"/>
    <property type="match status" value="1"/>
</dbReference>
<evidence type="ECO:0000256" key="10">
    <source>
        <dbReference type="PIRSR" id="PIRSR005096-2"/>
    </source>
</evidence>
<keyword evidence="6 8" id="KW-0413">Isomerase</keyword>
<dbReference type="Proteomes" id="UP000218267">
    <property type="component" value="Chromosome"/>
</dbReference>
<dbReference type="InterPro" id="IPR015443">
    <property type="entry name" value="Aldose_1-epimerase"/>
</dbReference>
<evidence type="ECO:0000256" key="4">
    <source>
        <dbReference type="ARBA" id="ARBA00011245"/>
    </source>
</evidence>
<dbReference type="SUPFAM" id="SSF74650">
    <property type="entry name" value="Galactose mutarotase-like"/>
    <property type="match status" value="1"/>
</dbReference>
<evidence type="ECO:0000256" key="1">
    <source>
        <dbReference type="ARBA" id="ARBA00001913"/>
    </source>
</evidence>
<evidence type="ECO:0000256" key="6">
    <source>
        <dbReference type="ARBA" id="ARBA00023235"/>
    </source>
</evidence>
<reference evidence="12 13" key="1">
    <citation type="journal article" date="2018" name="Mar. Genomics">
        <title>Complete genome sequence of Marinifilaceae bacterium strain SPP2, isolated from the Antarctic marine sediment.</title>
        <authorList>
            <person name="Watanabe M."/>
            <person name="Kojima H."/>
            <person name="Fukui M."/>
        </authorList>
    </citation>
    <scope>NUCLEOTIDE SEQUENCE [LARGE SCALE GENOMIC DNA]</scope>
    <source>
        <strain evidence="12 13">SPP2</strain>
    </source>
</reference>
<dbReference type="AlphaFoldDB" id="A0A1Y1CFG9"/>
<dbReference type="GO" id="GO:0033499">
    <property type="term" value="P:galactose catabolic process via UDP-galactose, Leloir pathway"/>
    <property type="evidence" value="ECO:0007669"/>
    <property type="project" value="TreeGrafter"/>
</dbReference>
<comment type="pathway">
    <text evidence="2 8">Carbohydrate metabolism; hexose metabolism.</text>
</comment>
<dbReference type="EMBL" id="AP018042">
    <property type="protein sequence ID" value="BAX79099.1"/>
    <property type="molecule type" value="Genomic_DNA"/>
</dbReference>
<dbReference type="UniPathway" id="UPA00242"/>
<comment type="catalytic activity">
    <reaction evidence="8">
        <text>alpha-D-glucose = beta-D-glucose</text>
        <dbReference type="Rhea" id="RHEA:10264"/>
        <dbReference type="ChEBI" id="CHEBI:15903"/>
        <dbReference type="ChEBI" id="CHEBI:17925"/>
        <dbReference type="EC" id="5.1.3.3"/>
    </reaction>
</comment>
<dbReference type="PIRSF" id="PIRSF005096">
    <property type="entry name" value="GALM"/>
    <property type="match status" value="1"/>
</dbReference>
<evidence type="ECO:0000256" key="3">
    <source>
        <dbReference type="ARBA" id="ARBA00006206"/>
    </source>
</evidence>
<comment type="cofactor">
    <cofactor evidence="1">
        <name>Ca(2+)</name>
        <dbReference type="ChEBI" id="CHEBI:29108"/>
    </cofactor>
</comment>
<evidence type="ECO:0000313" key="12">
    <source>
        <dbReference type="EMBL" id="BAX79099.1"/>
    </source>
</evidence>
<evidence type="ECO:0000313" key="13">
    <source>
        <dbReference type="Proteomes" id="UP000218267"/>
    </source>
</evidence>
<comment type="similarity">
    <text evidence="3 8">Belongs to the aldose epimerase family.</text>
</comment>
<evidence type="ECO:0000256" key="9">
    <source>
        <dbReference type="PIRSR" id="PIRSR005096-1"/>
    </source>
</evidence>
<feature type="active site" description="Proton donor" evidence="9">
    <location>
        <position position="180"/>
    </location>
</feature>
<evidence type="ECO:0000256" key="11">
    <source>
        <dbReference type="PIRSR" id="PIRSR005096-3"/>
    </source>
</evidence>
<gene>
    <name evidence="12" type="ORF">ALGA_0710</name>
</gene>
<feature type="binding site" evidence="10">
    <location>
        <position position="244"/>
    </location>
    <ligand>
        <name>beta-D-galactose</name>
        <dbReference type="ChEBI" id="CHEBI:27667"/>
    </ligand>
</feature>
<feature type="binding site" evidence="11">
    <location>
        <begin position="180"/>
        <end position="182"/>
    </location>
    <ligand>
        <name>beta-D-galactose</name>
        <dbReference type="ChEBI" id="CHEBI:27667"/>
    </ligand>
</feature>
<dbReference type="GO" id="GO:0006006">
    <property type="term" value="P:glucose metabolic process"/>
    <property type="evidence" value="ECO:0007669"/>
    <property type="project" value="TreeGrafter"/>
</dbReference>
<dbReference type="InterPro" id="IPR014718">
    <property type="entry name" value="GH-type_carb-bd"/>
</dbReference>
<dbReference type="OrthoDB" id="9779408at2"/>
<protein>
    <recommendedName>
        <fullName evidence="8">Aldose 1-epimerase</fullName>
        <ecNumber evidence="8">5.1.3.3</ecNumber>
    </recommendedName>
</protein>
<evidence type="ECO:0000256" key="7">
    <source>
        <dbReference type="ARBA" id="ARBA00023277"/>
    </source>
</evidence>
<sequence>MIDVIDFGLTRDGEKVQLFTLRNKNGLTAKITNYGGILTSFILPLPNEERNIVLGFDSLEEYTSDDYLSNYPYFGALIGRFGNRINKGIVTLDGEEIQLPCNHDMHHLHGGNIGFDRKVWKAEVINNEDLKLSYLSPDGEENFPGNLSTEVIYKLTDENELQIHYKAVTDKTTPINLTQHSYFNLSNNFESILNHKLQVDTAFILETNDFLIPSGKIYDIRKTLFDFQTKKSIDRDIEDIENYDDCYAFGESTETPRKVAELSDKDDVVTMEIATTLPGLQVYTGKYITAGKFGPFSGVALEAQGYPDAPNHKNFKHGWLKPGEVYQHQTNYKLIF</sequence>
<comment type="subunit">
    <text evidence="4">Monomer.</text>
</comment>
<name>A0A1Y1CFG9_9BACT</name>
<keyword evidence="7 8" id="KW-0119">Carbohydrate metabolism</keyword>
<dbReference type="GO" id="GO:0030246">
    <property type="term" value="F:carbohydrate binding"/>
    <property type="evidence" value="ECO:0007669"/>
    <property type="project" value="InterPro"/>
</dbReference>
<feature type="active site" description="Proton acceptor" evidence="9">
    <location>
        <position position="302"/>
    </location>
</feature>
<keyword evidence="5" id="KW-0106">Calcium</keyword>
<dbReference type="EC" id="5.1.3.3" evidence="8"/>
<dbReference type="InterPro" id="IPR011013">
    <property type="entry name" value="Gal_mutarotase_sf_dom"/>
</dbReference>
<dbReference type="PANTHER" id="PTHR10091">
    <property type="entry name" value="ALDOSE-1-EPIMERASE"/>
    <property type="match status" value="1"/>
</dbReference>
<keyword evidence="13" id="KW-1185">Reference proteome</keyword>
<evidence type="ECO:0000256" key="2">
    <source>
        <dbReference type="ARBA" id="ARBA00005028"/>
    </source>
</evidence>
<dbReference type="Pfam" id="PF01263">
    <property type="entry name" value="Aldose_epim"/>
    <property type="match status" value="1"/>
</dbReference>
<evidence type="ECO:0000256" key="5">
    <source>
        <dbReference type="ARBA" id="ARBA00022837"/>
    </source>
</evidence>
<dbReference type="RefSeq" id="WP_096428032.1">
    <property type="nucleotide sequence ID" value="NZ_AP018042.1"/>
</dbReference>
<proteinExistence type="inferred from homology"/>
<dbReference type="GO" id="GO:0004034">
    <property type="term" value="F:aldose 1-epimerase activity"/>
    <property type="evidence" value="ECO:0007669"/>
    <property type="project" value="UniProtKB-EC"/>
</dbReference>
<dbReference type="CDD" id="cd09019">
    <property type="entry name" value="galactose_mutarotase_like"/>
    <property type="match status" value="1"/>
</dbReference>
<dbReference type="InterPro" id="IPR008183">
    <property type="entry name" value="Aldose_1/G6P_1-epimerase"/>
</dbReference>
<accession>A0A1Y1CFG9</accession>
<dbReference type="InterPro" id="IPR047215">
    <property type="entry name" value="Galactose_mutarotase-like"/>
</dbReference>
<feature type="binding site" evidence="11">
    <location>
        <begin position="83"/>
        <end position="84"/>
    </location>
    <ligand>
        <name>beta-D-galactose</name>
        <dbReference type="ChEBI" id="CHEBI:27667"/>
    </ligand>
</feature>
<reference evidence="13" key="2">
    <citation type="journal article" date="2020" name="Antonie Van Leeuwenhoek">
        <title>Labilibaculum antarcticum sp. nov., a novel facultative anaerobic, psychrotorelant bacterium isolated from marine sediment of Antarctica.</title>
        <authorList>
            <person name="Watanabe M."/>
            <person name="Kojima H."/>
            <person name="Fukui M."/>
        </authorList>
    </citation>
    <scope>NUCLEOTIDE SEQUENCE [LARGE SCALE GENOMIC DNA]</scope>
    <source>
        <strain evidence="13">SPP2</strain>
    </source>
</reference>
<evidence type="ECO:0000256" key="8">
    <source>
        <dbReference type="PIRNR" id="PIRNR005096"/>
    </source>
</evidence>
<dbReference type="Gene3D" id="2.70.98.10">
    <property type="match status" value="1"/>
</dbReference>
<organism evidence="12 13">
    <name type="scientific">Labilibaculum antarcticum</name>
    <dbReference type="NCBI Taxonomy" id="1717717"/>
    <lineage>
        <taxon>Bacteria</taxon>
        <taxon>Pseudomonadati</taxon>
        <taxon>Bacteroidota</taxon>
        <taxon>Bacteroidia</taxon>
        <taxon>Marinilabiliales</taxon>
        <taxon>Marinifilaceae</taxon>
        <taxon>Labilibaculum</taxon>
    </lineage>
</organism>
<dbReference type="PANTHER" id="PTHR10091:SF0">
    <property type="entry name" value="GALACTOSE MUTAROTASE"/>
    <property type="match status" value="1"/>
</dbReference>